<keyword evidence="2" id="KW-1185">Reference proteome</keyword>
<name>A0AAU9IBN5_9CILI</name>
<evidence type="ECO:0000313" key="2">
    <source>
        <dbReference type="Proteomes" id="UP001162131"/>
    </source>
</evidence>
<organism evidence="1 2">
    <name type="scientific">Blepharisma stoltei</name>
    <dbReference type="NCBI Taxonomy" id="1481888"/>
    <lineage>
        <taxon>Eukaryota</taxon>
        <taxon>Sar</taxon>
        <taxon>Alveolata</taxon>
        <taxon>Ciliophora</taxon>
        <taxon>Postciliodesmatophora</taxon>
        <taxon>Heterotrichea</taxon>
        <taxon>Heterotrichida</taxon>
        <taxon>Blepharismidae</taxon>
        <taxon>Blepharisma</taxon>
    </lineage>
</organism>
<accession>A0AAU9IBN5</accession>
<reference evidence="1" key="1">
    <citation type="submission" date="2021-09" db="EMBL/GenBank/DDBJ databases">
        <authorList>
            <consortium name="AG Swart"/>
            <person name="Singh M."/>
            <person name="Singh A."/>
            <person name="Seah K."/>
            <person name="Emmerich C."/>
        </authorList>
    </citation>
    <scope>NUCLEOTIDE SEQUENCE</scope>
    <source>
        <strain evidence="1">ATCC30299</strain>
    </source>
</reference>
<proteinExistence type="predicted"/>
<evidence type="ECO:0000313" key="1">
    <source>
        <dbReference type="EMBL" id="CAG9311851.1"/>
    </source>
</evidence>
<dbReference type="AlphaFoldDB" id="A0AAU9IBN5"/>
<comment type="caution">
    <text evidence="1">The sequence shown here is derived from an EMBL/GenBank/DDBJ whole genome shotgun (WGS) entry which is preliminary data.</text>
</comment>
<protein>
    <submittedName>
        <fullName evidence="1">Uncharacterized protein</fullName>
    </submittedName>
</protein>
<sequence length="238" mass="27613">MDQSLCLEFMKIRRENEYQYKHPYHKYEIYKRPSITQGLIRRVNPIKLKEEALSFIHDTFGKNEHNKKAQGERKIKYKRLSADFKPKNDANYKKAPATSPLYFYDSLSPWGTLTPNVYEEKKERPITSPESIKNLEKQIKGNSEIEILPDVSLISSQLVPQSPIVYPKRLHSLFQYSKNLPLRLDSISKEINERLKIDGKSASLSPRSLKMKSIEEKLIAQGGSKKATRVSIRLFTKA</sequence>
<dbReference type="EMBL" id="CAJZBQ010000005">
    <property type="protein sequence ID" value="CAG9311851.1"/>
    <property type="molecule type" value="Genomic_DNA"/>
</dbReference>
<dbReference type="Proteomes" id="UP001162131">
    <property type="component" value="Unassembled WGS sequence"/>
</dbReference>
<gene>
    <name evidence="1" type="ORF">BSTOLATCC_MIC5111</name>
</gene>